<dbReference type="InterPro" id="IPR017946">
    <property type="entry name" value="PLC-like_Pdiesterase_TIM-brl"/>
</dbReference>
<keyword evidence="3" id="KW-0732">Signal</keyword>
<dbReference type="EMBL" id="DXDC01000072">
    <property type="protein sequence ID" value="HIY65120.1"/>
    <property type="molecule type" value="Genomic_DNA"/>
</dbReference>
<reference evidence="9" key="1">
    <citation type="journal article" date="2021" name="PeerJ">
        <title>Extensive microbial diversity within the chicken gut microbiome revealed by metagenomics and culture.</title>
        <authorList>
            <person name="Gilroy R."/>
            <person name="Ravi A."/>
            <person name="Getino M."/>
            <person name="Pursley I."/>
            <person name="Horton D.L."/>
            <person name="Alikhan N.F."/>
            <person name="Baker D."/>
            <person name="Gharbi K."/>
            <person name="Hall N."/>
            <person name="Watson M."/>
            <person name="Adriaenssens E.M."/>
            <person name="Foster-Nyarko E."/>
            <person name="Jarju S."/>
            <person name="Secka A."/>
            <person name="Antonio M."/>
            <person name="Oren A."/>
            <person name="Chaudhuri R.R."/>
            <person name="La Ragione R."/>
            <person name="Hildebrand F."/>
            <person name="Pallen M.J."/>
        </authorList>
    </citation>
    <scope>NUCLEOTIDE SEQUENCE</scope>
    <source>
        <strain evidence="9">ChiGjej1B1-98</strain>
    </source>
</reference>
<sequence length="357" mass="39747">MGTAAEHRPEHATPRVIAHRGASGYRPEHSRAAYELAIEQGADAIEPDVVVSADGELVLRHENALTDTTDVAEHPEFADRRTTKTIDGIEHTGWFAEDFTWEELLSLRLRERIPALRPANTAYADERMLRLEDLLAMLDGTEITLVAELKHPTYFASIGHSLAALFAERMRASGWADRPDRVVVECFEESVLHEVRARGVQAKLVYLMMAGESAPDLIERDGAAALTYRDQLLPGQLVRLRERGIDGISLSKGFLLEDGADALIERMHGLGFDTFMFTLRPENAFLDERFRSAEDTSGDVGVTIDLAEHGIGTGRASVSWLAEHGRWQEEWRAVVSTGVRWVFADHPDLVRSLAEAD</sequence>
<accession>A0A9D2C998</accession>
<feature type="domain" description="GP-PDE" evidence="8">
    <location>
        <begin position="14"/>
        <end position="283"/>
    </location>
</feature>
<gene>
    <name evidence="9" type="ORF">H9830_02450</name>
</gene>
<comment type="similarity">
    <text evidence="1">Belongs to the glycerophosphoryl diester phosphodiesterase family.</text>
</comment>
<dbReference type="PANTHER" id="PTHR43620:SF7">
    <property type="entry name" value="GLYCEROPHOSPHODIESTER PHOSPHODIESTERASE GDPD5-RELATED"/>
    <property type="match status" value="1"/>
</dbReference>
<dbReference type="GO" id="GO:0008889">
    <property type="term" value="F:glycerophosphodiester phosphodiesterase activity"/>
    <property type="evidence" value="ECO:0007669"/>
    <property type="project" value="UniProtKB-EC"/>
</dbReference>
<evidence type="ECO:0000256" key="3">
    <source>
        <dbReference type="ARBA" id="ARBA00022729"/>
    </source>
</evidence>
<dbReference type="Gene3D" id="3.20.20.190">
    <property type="entry name" value="Phosphatidylinositol (PI) phosphodiesterase"/>
    <property type="match status" value="1"/>
</dbReference>
<evidence type="ECO:0000313" key="9">
    <source>
        <dbReference type="EMBL" id="HIY65120.1"/>
    </source>
</evidence>
<evidence type="ECO:0000256" key="5">
    <source>
        <dbReference type="ARBA" id="ARBA00022801"/>
    </source>
</evidence>
<feature type="region of interest" description="Disordered" evidence="7">
    <location>
        <begin position="1"/>
        <end position="24"/>
    </location>
</feature>
<comment type="caution">
    <text evidence="9">The sequence shown here is derived from an EMBL/GenBank/DDBJ whole genome shotgun (WGS) entry which is preliminary data.</text>
</comment>
<feature type="compositionally biased region" description="Basic and acidic residues" evidence="7">
    <location>
        <begin position="1"/>
        <end position="13"/>
    </location>
</feature>
<dbReference type="SUPFAM" id="SSF51695">
    <property type="entry name" value="PLC-like phosphodiesterases"/>
    <property type="match status" value="1"/>
</dbReference>
<organism evidence="9 10">
    <name type="scientific">Candidatus Agrococcus pullicola</name>
    <dbReference type="NCBI Taxonomy" id="2838429"/>
    <lineage>
        <taxon>Bacteria</taxon>
        <taxon>Bacillati</taxon>
        <taxon>Actinomycetota</taxon>
        <taxon>Actinomycetes</taxon>
        <taxon>Micrococcales</taxon>
        <taxon>Microbacteriaceae</taxon>
        <taxon>Agrococcus</taxon>
    </lineage>
</organism>
<name>A0A9D2C998_9MICO</name>
<keyword evidence="5" id="KW-0378">Hydrolase</keyword>
<keyword evidence="4" id="KW-0319">Glycerol metabolism</keyword>
<dbReference type="InterPro" id="IPR030395">
    <property type="entry name" value="GP_PDE_dom"/>
</dbReference>
<proteinExistence type="inferred from homology"/>
<dbReference type="PANTHER" id="PTHR43620">
    <property type="entry name" value="GLYCEROPHOSPHORYL DIESTER PHOSPHODIESTERASE"/>
    <property type="match status" value="1"/>
</dbReference>
<protein>
    <recommendedName>
        <fullName evidence="2">glycerophosphodiester phosphodiesterase</fullName>
        <ecNumber evidence="2">3.1.4.46</ecNumber>
    </recommendedName>
</protein>
<dbReference type="GO" id="GO:0006629">
    <property type="term" value="P:lipid metabolic process"/>
    <property type="evidence" value="ECO:0007669"/>
    <property type="project" value="InterPro"/>
</dbReference>
<evidence type="ECO:0000256" key="6">
    <source>
        <dbReference type="ARBA" id="ARBA00047512"/>
    </source>
</evidence>
<evidence type="ECO:0000313" key="10">
    <source>
        <dbReference type="Proteomes" id="UP000824005"/>
    </source>
</evidence>
<dbReference type="GO" id="GO:0042597">
    <property type="term" value="C:periplasmic space"/>
    <property type="evidence" value="ECO:0007669"/>
    <property type="project" value="TreeGrafter"/>
</dbReference>
<evidence type="ECO:0000256" key="7">
    <source>
        <dbReference type="SAM" id="MobiDB-lite"/>
    </source>
</evidence>
<reference evidence="9" key="2">
    <citation type="submission" date="2021-04" db="EMBL/GenBank/DDBJ databases">
        <authorList>
            <person name="Gilroy R."/>
        </authorList>
    </citation>
    <scope>NUCLEOTIDE SEQUENCE</scope>
    <source>
        <strain evidence="9">ChiGjej1B1-98</strain>
    </source>
</reference>
<dbReference type="GO" id="GO:0006071">
    <property type="term" value="P:glycerol metabolic process"/>
    <property type="evidence" value="ECO:0007669"/>
    <property type="project" value="UniProtKB-KW"/>
</dbReference>
<evidence type="ECO:0000256" key="4">
    <source>
        <dbReference type="ARBA" id="ARBA00022798"/>
    </source>
</evidence>
<dbReference type="Proteomes" id="UP000824005">
    <property type="component" value="Unassembled WGS sequence"/>
</dbReference>
<dbReference type="EC" id="3.1.4.46" evidence="2"/>
<evidence type="ECO:0000256" key="2">
    <source>
        <dbReference type="ARBA" id="ARBA00012247"/>
    </source>
</evidence>
<evidence type="ECO:0000256" key="1">
    <source>
        <dbReference type="ARBA" id="ARBA00007277"/>
    </source>
</evidence>
<evidence type="ECO:0000259" key="8">
    <source>
        <dbReference type="PROSITE" id="PS51704"/>
    </source>
</evidence>
<dbReference type="Pfam" id="PF03009">
    <property type="entry name" value="GDPD"/>
    <property type="match status" value="1"/>
</dbReference>
<comment type="catalytic activity">
    <reaction evidence="6">
        <text>a sn-glycero-3-phosphodiester + H2O = an alcohol + sn-glycerol 3-phosphate + H(+)</text>
        <dbReference type="Rhea" id="RHEA:12969"/>
        <dbReference type="ChEBI" id="CHEBI:15377"/>
        <dbReference type="ChEBI" id="CHEBI:15378"/>
        <dbReference type="ChEBI" id="CHEBI:30879"/>
        <dbReference type="ChEBI" id="CHEBI:57597"/>
        <dbReference type="ChEBI" id="CHEBI:83408"/>
        <dbReference type="EC" id="3.1.4.46"/>
    </reaction>
</comment>
<dbReference type="PROSITE" id="PS51704">
    <property type="entry name" value="GP_PDE"/>
    <property type="match status" value="1"/>
</dbReference>
<dbReference type="AlphaFoldDB" id="A0A9D2C998"/>